<dbReference type="KEGG" id="pfv:Psefu_1421"/>
<protein>
    <submittedName>
        <fullName evidence="1">Uncharacterized protein</fullName>
    </submittedName>
</protein>
<proteinExistence type="predicted"/>
<dbReference type="EMBL" id="CP002727">
    <property type="protein sequence ID" value="AEF21397.1"/>
    <property type="molecule type" value="Genomic_DNA"/>
</dbReference>
<accession>F6AFD6</accession>
<dbReference type="HOGENOM" id="CLU_181539_0_0_6"/>
<organism evidence="1 2">
    <name type="scientific">Pseudomonas fulva (strain 12-X)</name>
    <dbReference type="NCBI Taxonomy" id="743720"/>
    <lineage>
        <taxon>Bacteria</taxon>
        <taxon>Pseudomonadati</taxon>
        <taxon>Pseudomonadota</taxon>
        <taxon>Gammaproteobacteria</taxon>
        <taxon>Pseudomonadales</taxon>
        <taxon>Pseudomonadaceae</taxon>
        <taxon>Pseudomonas</taxon>
    </lineage>
</organism>
<sequence length="100" mass="10633">MTTREKPIAQGLTRNVPDVPLEGAVIEATISKGFMPASIEGKPLRMALIDSEGQVVDAGDHVAWAAWKVCIQAQHNFWKGEGHLVVHAGPPTPADKKAAA</sequence>
<evidence type="ECO:0000313" key="1">
    <source>
        <dbReference type="EMBL" id="AEF21397.1"/>
    </source>
</evidence>
<reference evidence="1 2" key="1">
    <citation type="submission" date="2011-04" db="EMBL/GenBank/DDBJ databases">
        <title>Complete sequence of Pseudomonas fulva 12-X.</title>
        <authorList>
            <consortium name="US DOE Joint Genome Institute"/>
            <person name="Lucas S."/>
            <person name="Han J."/>
            <person name="Lapidus A."/>
            <person name="Cheng J.-F."/>
            <person name="Goodwin L."/>
            <person name="Pitluck S."/>
            <person name="Peters L."/>
            <person name="Mikhailova N."/>
            <person name="Pagani I."/>
            <person name="Davenport K."/>
            <person name="Han C."/>
            <person name="Tapia R."/>
            <person name="Land M."/>
            <person name="Hauser L."/>
            <person name="Kyrpides N."/>
            <person name="Ivanova N."/>
            <person name="Pagani I."/>
            <person name="Lcollab F.I."/>
            <person name="Woyke T."/>
        </authorList>
    </citation>
    <scope>NUCLEOTIDE SEQUENCE [LARGE SCALE GENOMIC DNA]</scope>
    <source>
        <strain evidence="2">12-X</strain>
    </source>
</reference>
<gene>
    <name evidence="1" type="ordered locus">Psefu_1421</name>
</gene>
<keyword evidence="2" id="KW-1185">Reference proteome</keyword>
<name>F6AFD6_PSEF1</name>
<dbReference type="Proteomes" id="UP000000686">
    <property type="component" value="Chromosome"/>
</dbReference>
<dbReference type="STRING" id="743720.Psefu_1421"/>
<evidence type="ECO:0000313" key="2">
    <source>
        <dbReference type="Proteomes" id="UP000000686"/>
    </source>
</evidence>
<dbReference type="AlphaFoldDB" id="F6AFD6"/>